<evidence type="ECO:0000256" key="1">
    <source>
        <dbReference type="SAM" id="MobiDB-lite"/>
    </source>
</evidence>
<keyword evidence="3" id="KW-1185">Reference proteome</keyword>
<accession>A0A9X4LHF9</accession>
<reference evidence="2" key="1">
    <citation type="submission" date="2019-02" db="EMBL/GenBank/DDBJ databases">
        <title>Draft genome of the type strain Pelomonas aquatica CCUG 52575T.</title>
        <authorList>
            <person name="Gomila M."/>
            <person name="Lalucat J."/>
        </authorList>
    </citation>
    <scope>NUCLEOTIDE SEQUENCE</scope>
    <source>
        <strain evidence="2">CCUG 52575</strain>
    </source>
</reference>
<evidence type="ECO:0000313" key="2">
    <source>
        <dbReference type="EMBL" id="MDG0863001.1"/>
    </source>
</evidence>
<comment type="caution">
    <text evidence="2">The sequence shown here is derived from an EMBL/GenBank/DDBJ whole genome shotgun (WGS) entry which is preliminary data.</text>
</comment>
<dbReference type="EMBL" id="SGUG01000014">
    <property type="protein sequence ID" value="MDG0863001.1"/>
    <property type="molecule type" value="Genomic_DNA"/>
</dbReference>
<feature type="compositionally biased region" description="Low complexity" evidence="1">
    <location>
        <begin position="25"/>
        <end position="38"/>
    </location>
</feature>
<name>A0A9X4LHF9_9BURK</name>
<sequence>MFGASCFSSARRGRRQSPRRPGPWPARGAHAAARRTPAPAGPPTRPGARPARRAARGRRHGLPRRWRRHRPARQAWRWAR</sequence>
<protein>
    <submittedName>
        <fullName evidence="2">Uncharacterized protein</fullName>
    </submittedName>
</protein>
<gene>
    <name evidence="2" type="ORF">EXJ73_11005</name>
</gene>
<feature type="region of interest" description="Disordered" evidence="1">
    <location>
        <begin position="1"/>
        <end position="80"/>
    </location>
</feature>
<dbReference type="AlphaFoldDB" id="A0A9X4LHF9"/>
<organism evidence="2 3">
    <name type="scientific">Pelomonas aquatica</name>
    <dbReference type="NCBI Taxonomy" id="431058"/>
    <lineage>
        <taxon>Bacteria</taxon>
        <taxon>Pseudomonadati</taxon>
        <taxon>Pseudomonadota</taxon>
        <taxon>Betaproteobacteria</taxon>
        <taxon>Burkholderiales</taxon>
        <taxon>Sphaerotilaceae</taxon>
        <taxon>Roseateles</taxon>
    </lineage>
</organism>
<proteinExistence type="predicted"/>
<evidence type="ECO:0000313" key="3">
    <source>
        <dbReference type="Proteomes" id="UP001152766"/>
    </source>
</evidence>
<feature type="compositionally biased region" description="Basic residues" evidence="1">
    <location>
        <begin position="50"/>
        <end position="72"/>
    </location>
</feature>
<dbReference type="Proteomes" id="UP001152766">
    <property type="component" value="Unassembled WGS sequence"/>
</dbReference>